<dbReference type="PANTHER" id="PTHR15503">
    <property type="entry name" value="LDOC1 RELATED"/>
    <property type="match status" value="1"/>
</dbReference>
<dbReference type="InterPro" id="IPR032567">
    <property type="entry name" value="RTL1-rel"/>
</dbReference>
<comment type="caution">
    <text evidence="1">The sequence shown here is derived from an EMBL/GenBank/DDBJ whole genome shotgun (WGS) entry which is preliminary data.</text>
</comment>
<proteinExistence type="predicted"/>
<protein>
    <submittedName>
        <fullName evidence="1">Uncharacterized protein</fullName>
    </submittedName>
</protein>
<dbReference type="PANTHER" id="PTHR15503:SF45">
    <property type="entry name" value="RNA-DIRECTED DNA POLYMERASE HOMOLOG"/>
    <property type="match status" value="1"/>
</dbReference>
<dbReference type="Gene3D" id="3.10.10.10">
    <property type="entry name" value="HIV Type 1 Reverse Transcriptase, subunit A, domain 1"/>
    <property type="match status" value="1"/>
</dbReference>
<feature type="non-terminal residue" evidence="1">
    <location>
        <position position="66"/>
    </location>
</feature>
<dbReference type="InterPro" id="IPR043502">
    <property type="entry name" value="DNA/RNA_pol_sf"/>
</dbReference>
<dbReference type="EMBL" id="JAHRHJ020000030">
    <property type="protein sequence ID" value="KAH9294545.1"/>
    <property type="molecule type" value="Genomic_DNA"/>
</dbReference>
<evidence type="ECO:0000313" key="1">
    <source>
        <dbReference type="EMBL" id="KAH9294545.1"/>
    </source>
</evidence>
<name>A0AA38C786_TAXCH</name>
<organism evidence="1 2">
    <name type="scientific">Taxus chinensis</name>
    <name type="common">Chinese yew</name>
    <name type="synonym">Taxus wallichiana var. chinensis</name>
    <dbReference type="NCBI Taxonomy" id="29808"/>
    <lineage>
        <taxon>Eukaryota</taxon>
        <taxon>Viridiplantae</taxon>
        <taxon>Streptophyta</taxon>
        <taxon>Embryophyta</taxon>
        <taxon>Tracheophyta</taxon>
        <taxon>Spermatophyta</taxon>
        <taxon>Pinopsida</taxon>
        <taxon>Pinidae</taxon>
        <taxon>Conifers II</taxon>
        <taxon>Cupressales</taxon>
        <taxon>Taxaceae</taxon>
        <taxon>Taxus</taxon>
    </lineage>
</organism>
<reference evidence="1 2" key="1">
    <citation type="journal article" date="2021" name="Nat. Plants">
        <title>The Taxus genome provides insights into paclitaxel biosynthesis.</title>
        <authorList>
            <person name="Xiong X."/>
            <person name="Gou J."/>
            <person name="Liao Q."/>
            <person name="Li Y."/>
            <person name="Zhou Q."/>
            <person name="Bi G."/>
            <person name="Li C."/>
            <person name="Du R."/>
            <person name="Wang X."/>
            <person name="Sun T."/>
            <person name="Guo L."/>
            <person name="Liang H."/>
            <person name="Lu P."/>
            <person name="Wu Y."/>
            <person name="Zhang Z."/>
            <person name="Ro D.K."/>
            <person name="Shang Y."/>
            <person name="Huang S."/>
            <person name="Yan J."/>
        </authorList>
    </citation>
    <scope>NUCLEOTIDE SEQUENCE [LARGE SCALE GENOMIC DNA]</scope>
    <source>
        <strain evidence="1">Ta-2019</strain>
    </source>
</reference>
<dbReference type="AlphaFoldDB" id="A0AA38C786"/>
<dbReference type="Proteomes" id="UP000824469">
    <property type="component" value="Unassembled WGS sequence"/>
</dbReference>
<sequence>VFPGELPGMPPPREIDFHIDLVPRVEPISRAPYRMTTPELYELKLQLEGLIKKVLIHPSVSPWGAL</sequence>
<gene>
    <name evidence="1" type="ORF">KI387_040251</name>
</gene>
<feature type="non-terminal residue" evidence="1">
    <location>
        <position position="1"/>
    </location>
</feature>
<accession>A0AA38C786</accession>
<keyword evidence="2" id="KW-1185">Reference proteome</keyword>
<evidence type="ECO:0000313" key="2">
    <source>
        <dbReference type="Proteomes" id="UP000824469"/>
    </source>
</evidence>
<dbReference type="SUPFAM" id="SSF56672">
    <property type="entry name" value="DNA/RNA polymerases"/>
    <property type="match status" value="1"/>
</dbReference>